<name>A0A4U9DGD6_RAOTE</name>
<accession>A0A4U9DGD6</accession>
<reference evidence="3 4" key="1">
    <citation type="submission" date="2019-04" db="EMBL/GenBank/DDBJ databases">
        <authorList>
            <consortium name="Pathogen Informatics"/>
        </authorList>
    </citation>
    <scope>NUCLEOTIDE SEQUENCE [LARGE SCALE GENOMIC DNA]</scope>
    <source>
        <strain evidence="3 4">NCTC9185</strain>
    </source>
</reference>
<organism evidence="3 4">
    <name type="scientific">Raoultella terrigena</name>
    <name type="common">Klebsiella terrigena</name>
    <dbReference type="NCBI Taxonomy" id="577"/>
    <lineage>
        <taxon>Bacteria</taxon>
        <taxon>Pseudomonadati</taxon>
        <taxon>Pseudomonadota</taxon>
        <taxon>Gammaproteobacteria</taxon>
        <taxon>Enterobacterales</taxon>
        <taxon>Enterobacteriaceae</taxon>
        <taxon>Klebsiella/Raoultella group</taxon>
        <taxon>Raoultella</taxon>
    </lineage>
</organism>
<keyword evidence="2" id="KW-0472">Membrane</keyword>
<dbReference type="EMBL" id="CABDVU010000001">
    <property type="protein sequence ID" value="VTN15203.1"/>
    <property type="molecule type" value="Genomic_DNA"/>
</dbReference>
<evidence type="ECO:0000313" key="3">
    <source>
        <dbReference type="EMBL" id="VTN15203.1"/>
    </source>
</evidence>
<sequence>MDPVTGLPLYLTAPLSAAALPGVPTAAPQQSASNEPDLEKKRPPTRRWPTWLDNDAARKELIDQLRSAAATPPPASAPTLTPPKEEEQPTVLENVTHISREYGERFSSRFSQLWRNITGAPHKPFHADTFRHAASTFLMLAALVFAFWWLVRLAALPLYRKMGQWGRQ</sequence>
<protein>
    <submittedName>
        <fullName evidence="3">Putative mechanosensitive channel protein</fullName>
    </submittedName>
</protein>
<evidence type="ECO:0000313" key="4">
    <source>
        <dbReference type="Proteomes" id="UP000339249"/>
    </source>
</evidence>
<evidence type="ECO:0000256" key="1">
    <source>
        <dbReference type="SAM" id="MobiDB-lite"/>
    </source>
</evidence>
<keyword evidence="2" id="KW-0812">Transmembrane</keyword>
<keyword evidence="2" id="KW-1133">Transmembrane helix</keyword>
<feature type="transmembrane region" description="Helical" evidence="2">
    <location>
        <begin position="137"/>
        <end position="159"/>
    </location>
</feature>
<dbReference type="Proteomes" id="UP000339249">
    <property type="component" value="Unassembled WGS sequence"/>
</dbReference>
<gene>
    <name evidence="3" type="ORF">NCTC9185_07288</name>
</gene>
<proteinExistence type="predicted"/>
<evidence type="ECO:0000256" key="2">
    <source>
        <dbReference type="SAM" id="Phobius"/>
    </source>
</evidence>
<dbReference type="AlphaFoldDB" id="A0A4U9DGD6"/>
<feature type="region of interest" description="Disordered" evidence="1">
    <location>
        <begin position="22"/>
        <end position="89"/>
    </location>
</feature>